<organism evidence="2 3">
    <name type="scientific">Dendrobium catenatum</name>
    <dbReference type="NCBI Taxonomy" id="906689"/>
    <lineage>
        <taxon>Eukaryota</taxon>
        <taxon>Viridiplantae</taxon>
        <taxon>Streptophyta</taxon>
        <taxon>Embryophyta</taxon>
        <taxon>Tracheophyta</taxon>
        <taxon>Spermatophyta</taxon>
        <taxon>Magnoliopsida</taxon>
        <taxon>Liliopsida</taxon>
        <taxon>Asparagales</taxon>
        <taxon>Orchidaceae</taxon>
        <taxon>Epidendroideae</taxon>
        <taxon>Malaxideae</taxon>
        <taxon>Dendrobiinae</taxon>
        <taxon>Dendrobium</taxon>
    </lineage>
</organism>
<reference evidence="2 3" key="1">
    <citation type="journal article" date="2016" name="Sci. Rep.">
        <title>The Dendrobium catenatum Lindl. genome sequence provides insights into polysaccharide synthase, floral development and adaptive evolution.</title>
        <authorList>
            <person name="Zhang G.Q."/>
            <person name="Xu Q."/>
            <person name="Bian C."/>
            <person name="Tsai W.C."/>
            <person name="Yeh C.M."/>
            <person name="Liu K.W."/>
            <person name="Yoshida K."/>
            <person name="Zhang L.S."/>
            <person name="Chang S.B."/>
            <person name="Chen F."/>
            <person name="Shi Y."/>
            <person name="Su Y.Y."/>
            <person name="Zhang Y.Q."/>
            <person name="Chen L.J."/>
            <person name="Yin Y."/>
            <person name="Lin M."/>
            <person name="Huang H."/>
            <person name="Deng H."/>
            <person name="Wang Z.W."/>
            <person name="Zhu S.L."/>
            <person name="Zhao X."/>
            <person name="Deng C."/>
            <person name="Niu S.C."/>
            <person name="Huang J."/>
            <person name="Wang M."/>
            <person name="Liu G.H."/>
            <person name="Yang H.J."/>
            <person name="Xiao X.J."/>
            <person name="Hsiao Y.Y."/>
            <person name="Wu W.L."/>
            <person name="Chen Y.Y."/>
            <person name="Mitsuda N."/>
            <person name="Ohme-Takagi M."/>
            <person name="Luo Y.B."/>
            <person name="Van de Peer Y."/>
            <person name="Liu Z.J."/>
        </authorList>
    </citation>
    <scope>NUCLEOTIDE SEQUENCE [LARGE SCALE GENOMIC DNA]</scope>
    <source>
        <tissue evidence="2">The whole plant</tissue>
    </source>
</reference>
<gene>
    <name evidence="2" type="ORF">MA16_Dca021354</name>
</gene>
<evidence type="ECO:0000259" key="1">
    <source>
        <dbReference type="Pfam" id="PF13966"/>
    </source>
</evidence>
<sequence length="169" mass="19990">MSKLSQFFGEELINLVTKVDIQQNLEEDILELKFKLSGKSVSALSFAARYSEVMQNDMHHWFFRLKLNTRFEVFVWRLCMNAIPTIDYLFSRRLADSNLCPRGCFELENIDHCTATCPKLIQVIILLKTWRFPIPYFRSFSECMNKLNEILVRYPILPKCTLFCFFIHG</sequence>
<name>A0A2I0X4W5_9ASPA</name>
<dbReference type="EMBL" id="KZ502149">
    <property type="protein sequence ID" value="PKU82959.1"/>
    <property type="molecule type" value="Genomic_DNA"/>
</dbReference>
<reference evidence="2 3" key="2">
    <citation type="journal article" date="2017" name="Nature">
        <title>The Apostasia genome and the evolution of orchids.</title>
        <authorList>
            <person name="Zhang G.Q."/>
            <person name="Liu K.W."/>
            <person name="Li Z."/>
            <person name="Lohaus R."/>
            <person name="Hsiao Y.Y."/>
            <person name="Niu S.C."/>
            <person name="Wang J.Y."/>
            <person name="Lin Y.C."/>
            <person name="Xu Q."/>
            <person name="Chen L.J."/>
            <person name="Yoshida K."/>
            <person name="Fujiwara S."/>
            <person name="Wang Z.W."/>
            <person name="Zhang Y.Q."/>
            <person name="Mitsuda N."/>
            <person name="Wang M."/>
            <person name="Liu G.H."/>
            <person name="Pecoraro L."/>
            <person name="Huang H.X."/>
            <person name="Xiao X.J."/>
            <person name="Lin M."/>
            <person name="Wu X.Y."/>
            <person name="Wu W.L."/>
            <person name="Chen Y.Y."/>
            <person name="Chang S.B."/>
            <person name="Sakamoto S."/>
            <person name="Ohme-Takagi M."/>
            <person name="Yagi M."/>
            <person name="Zeng S.J."/>
            <person name="Shen C.Y."/>
            <person name="Yeh C.M."/>
            <person name="Luo Y.B."/>
            <person name="Tsai W.C."/>
            <person name="Van de Peer Y."/>
            <person name="Liu Z.J."/>
        </authorList>
    </citation>
    <scope>NUCLEOTIDE SEQUENCE [LARGE SCALE GENOMIC DNA]</scope>
    <source>
        <tissue evidence="2">The whole plant</tissue>
    </source>
</reference>
<protein>
    <recommendedName>
        <fullName evidence="1">Reverse transcriptase zinc-binding domain-containing protein</fullName>
    </recommendedName>
</protein>
<dbReference type="InterPro" id="IPR026960">
    <property type="entry name" value="RVT-Znf"/>
</dbReference>
<dbReference type="Pfam" id="PF13966">
    <property type="entry name" value="zf-RVT"/>
    <property type="match status" value="1"/>
</dbReference>
<evidence type="ECO:0000313" key="2">
    <source>
        <dbReference type="EMBL" id="PKU82959.1"/>
    </source>
</evidence>
<keyword evidence="3" id="KW-1185">Reference proteome</keyword>
<evidence type="ECO:0000313" key="3">
    <source>
        <dbReference type="Proteomes" id="UP000233837"/>
    </source>
</evidence>
<accession>A0A2I0X4W5</accession>
<dbReference type="Proteomes" id="UP000233837">
    <property type="component" value="Unassembled WGS sequence"/>
</dbReference>
<feature type="domain" description="Reverse transcriptase zinc-binding" evidence="1">
    <location>
        <begin position="55"/>
        <end position="120"/>
    </location>
</feature>
<proteinExistence type="predicted"/>
<dbReference type="AlphaFoldDB" id="A0A2I0X4W5"/>